<dbReference type="GO" id="GO:0006302">
    <property type="term" value="P:double-strand break repair"/>
    <property type="evidence" value="ECO:0007669"/>
    <property type="project" value="InterPro"/>
</dbReference>
<proteinExistence type="predicted"/>
<keyword evidence="3" id="KW-1185">Reference proteome</keyword>
<evidence type="ECO:0000313" key="3">
    <source>
        <dbReference type="Proteomes" id="UP000694409"/>
    </source>
</evidence>
<reference evidence="2" key="2">
    <citation type="submission" date="2025-09" db="UniProtKB">
        <authorList>
            <consortium name="Ensembl"/>
        </authorList>
    </citation>
    <scope>IDENTIFICATION</scope>
</reference>
<feature type="region of interest" description="Disordered" evidence="1">
    <location>
        <begin position="40"/>
        <end position="62"/>
    </location>
</feature>
<feature type="compositionally biased region" description="Basic residues" evidence="1">
    <location>
        <begin position="1"/>
        <end position="12"/>
    </location>
</feature>
<dbReference type="PANTHER" id="PTHR21315">
    <property type="entry name" value="APRATAXIN AND PNK-LIKE FACTOR-RELATED"/>
    <property type="match status" value="1"/>
</dbReference>
<dbReference type="GO" id="GO:0003906">
    <property type="term" value="F:DNA-(apurinic or apyrimidinic site) endonuclease activity"/>
    <property type="evidence" value="ECO:0007669"/>
    <property type="project" value="InterPro"/>
</dbReference>
<dbReference type="InterPro" id="IPR039253">
    <property type="entry name" value="APLF"/>
</dbReference>
<accession>A0A8C9MYT1</accession>
<feature type="region of interest" description="Disordered" evidence="1">
    <location>
        <begin position="1"/>
        <end position="28"/>
    </location>
</feature>
<feature type="compositionally biased region" description="Acidic residues" evidence="1">
    <location>
        <begin position="42"/>
        <end position="62"/>
    </location>
</feature>
<dbReference type="GeneTree" id="ENSGT01040000241398"/>
<dbReference type="PANTHER" id="PTHR21315:SF2">
    <property type="entry name" value="APRATAXIN AND PNK-LIKE FACTOR"/>
    <property type="match status" value="1"/>
</dbReference>
<protein>
    <submittedName>
        <fullName evidence="2">Uncharacterized protein</fullName>
    </submittedName>
</protein>
<organism evidence="2 3">
    <name type="scientific">Serinus canaria</name>
    <name type="common">Island canary</name>
    <name type="synonym">Fringilla canaria</name>
    <dbReference type="NCBI Taxonomy" id="9135"/>
    <lineage>
        <taxon>Eukaryota</taxon>
        <taxon>Metazoa</taxon>
        <taxon>Chordata</taxon>
        <taxon>Craniata</taxon>
        <taxon>Vertebrata</taxon>
        <taxon>Euteleostomi</taxon>
        <taxon>Archelosauria</taxon>
        <taxon>Archosauria</taxon>
        <taxon>Dinosauria</taxon>
        <taxon>Saurischia</taxon>
        <taxon>Theropoda</taxon>
        <taxon>Coelurosauria</taxon>
        <taxon>Aves</taxon>
        <taxon>Neognathae</taxon>
        <taxon>Neoaves</taxon>
        <taxon>Telluraves</taxon>
        <taxon>Australaves</taxon>
        <taxon>Passeriformes</taxon>
        <taxon>Passeroidea</taxon>
        <taxon>Fringillidae</taxon>
        <taxon>Carduelinae</taxon>
        <taxon>Serinus</taxon>
    </lineage>
</organism>
<evidence type="ECO:0000256" key="1">
    <source>
        <dbReference type="SAM" id="MobiDB-lite"/>
    </source>
</evidence>
<dbReference type="AlphaFoldDB" id="A0A8C9MYT1"/>
<dbReference type="Proteomes" id="UP000694409">
    <property type="component" value="Unassembled WGS sequence"/>
</dbReference>
<dbReference type="GO" id="GO:0035861">
    <property type="term" value="C:site of double-strand break"/>
    <property type="evidence" value="ECO:0007669"/>
    <property type="project" value="TreeGrafter"/>
</dbReference>
<dbReference type="GO" id="GO:0008408">
    <property type="term" value="F:3'-5' exonuclease activity"/>
    <property type="evidence" value="ECO:0007669"/>
    <property type="project" value="InterPro"/>
</dbReference>
<name>A0A8C9MYT1_SERCA</name>
<sequence>KEVHHSLLKSKAVKKDSVNNGEANESDLNDCFIDEKEKEECEPTGEDLDWEPSSEEKDNEDVDTLVQETCRFVRIRKWLLRTTL</sequence>
<evidence type="ECO:0000313" key="2">
    <source>
        <dbReference type="Ensembl" id="ENSSCAP00000010153.1"/>
    </source>
</evidence>
<dbReference type="Ensembl" id="ENSSCAT00000011479.1">
    <property type="protein sequence ID" value="ENSSCAP00000010153.1"/>
    <property type="gene ID" value="ENSSCAG00000007708.1"/>
</dbReference>
<dbReference type="GO" id="GO:0005634">
    <property type="term" value="C:nucleus"/>
    <property type="evidence" value="ECO:0007669"/>
    <property type="project" value="TreeGrafter"/>
</dbReference>
<reference evidence="2" key="1">
    <citation type="submission" date="2025-08" db="UniProtKB">
        <authorList>
            <consortium name="Ensembl"/>
        </authorList>
    </citation>
    <scope>IDENTIFICATION</scope>
</reference>